<dbReference type="EMBL" id="CP030840">
    <property type="protein sequence ID" value="AXC09971.1"/>
    <property type="molecule type" value="Genomic_DNA"/>
</dbReference>
<sequence length="112" mass="11987">MYALVAKLPAAEWAKAAGYGWLTLDIMAGVLVINRVPRTIADPVRLAGHVFAGLWFITVSLDGSAPLRILGALAGILLFGYTLASPYLSPVWLAPASILILTWLSVLAWRNG</sequence>
<feature type="transmembrane region" description="Helical" evidence="1">
    <location>
        <begin position="43"/>
        <end position="61"/>
    </location>
</feature>
<evidence type="ECO:0008006" key="4">
    <source>
        <dbReference type="Google" id="ProtNLM"/>
    </source>
</evidence>
<dbReference type="AlphaFoldDB" id="A0A2Z5FT02"/>
<evidence type="ECO:0000313" key="2">
    <source>
        <dbReference type="EMBL" id="AXC09971.1"/>
    </source>
</evidence>
<organism evidence="2 3">
    <name type="scientific">Acidisarcina polymorpha</name>
    <dbReference type="NCBI Taxonomy" id="2211140"/>
    <lineage>
        <taxon>Bacteria</taxon>
        <taxon>Pseudomonadati</taxon>
        <taxon>Acidobacteriota</taxon>
        <taxon>Terriglobia</taxon>
        <taxon>Terriglobales</taxon>
        <taxon>Acidobacteriaceae</taxon>
        <taxon>Acidisarcina</taxon>
    </lineage>
</organism>
<gene>
    <name evidence="2" type="ORF">ACPOL_0600</name>
</gene>
<evidence type="ECO:0000256" key="1">
    <source>
        <dbReference type="SAM" id="Phobius"/>
    </source>
</evidence>
<name>A0A2Z5FT02_9BACT</name>
<keyword evidence="1" id="KW-0472">Membrane</keyword>
<feature type="transmembrane region" description="Helical" evidence="1">
    <location>
        <begin position="16"/>
        <end position="36"/>
    </location>
</feature>
<proteinExistence type="predicted"/>
<keyword evidence="3" id="KW-1185">Reference proteome</keyword>
<reference evidence="2 3" key="1">
    <citation type="journal article" date="2018" name="Front. Microbiol.">
        <title>Hydrolytic Capabilities as a Key to Environmental Success: Chitinolytic and Cellulolytic Acidobacteria From Acidic Sub-arctic Soils and Boreal Peatlands.</title>
        <authorList>
            <person name="Belova S.E."/>
            <person name="Ravin N.V."/>
            <person name="Pankratov T.A."/>
            <person name="Rakitin A.L."/>
            <person name="Ivanova A.A."/>
            <person name="Beletsky A.V."/>
            <person name="Mardanov A.V."/>
            <person name="Sinninghe Damste J.S."/>
            <person name="Dedysh S.N."/>
        </authorList>
    </citation>
    <scope>NUCLEOTIDE SEQUENCE [LARGE SCALE GENOMIC DNA]</scope>
    <source>
        <strain evidence="2 3">SBC82</strain>
    </source>
</reference>
<accession>A0A2Z5FT02</accession>
<protein>
    <recommendedName>
        <fullName evidence="4">Integral membrane protein</fullName>
    </recommendedName>
</protein>
<keyword evidence="1" id="KW-0812">Transmembrane</keyword>
<evidence type="ECO:0000313" key="3">
    <source>
        <dbReference type="Proteomes" id="UP000253606"/>
    </source>
</evidence>
<dbReference type="KEGG" id="abas:ACPOL_0600"/>
<keyword evidence="1" id="KW-1133">Transmembrane helix</keyword>
<feature type="transmembrane region" description="Helical" evidence="1">
    <location>
        <begin position="91"/>
        <end position="109"/>
    </location>
</feature>
<dbReference type="Proteomes" id="UP000253606">
    <property type="component" value="Chromosome"/>
</dbReference>